<reference evidence="2" key="1">
    <citation type="submission" date="2017-09" db="EMBL/GenBank/DDBJ databases">
        <authorList>
            <person name="Varghese N."/>
            <person name="Submissions S."/>
        </authorList>
    </citation>
    <scope>NUCLEOTIDE SEQUENCE [LARGE SCALE GENOMIC DNA]</scope>
    <source>
        <strain evidence="2">DSM 15103</strain>
    </source>
</reference>
<sequence>MGLKPDLFRKIFDSLPFPKVPITLADNSTVDGYFTSRITSTNTDEFGFSEEYDATVYLPFNTNINAGDIITVLNQQYIAVKLEDYYVGTEKVAIKTYLKVYYG</sequence>
<name>A0A285NFE1_9AQUI</name>
<keyword evidence="2" id="KW-1185">Reference proteome</keyword>
<evidence type="ECO:0000313" key="2">
    <source>
        <dbReference type="Proteomes" id="UP000219036"/>
    </source>
</evidence>
<gene>
    <name evidence="1" type="ORF">SAMN06265182_1220</name>
</gene>
<dbReference type="RefSeq" id="WP_097000392.1">
    <property type="nucleotide sequence ID" value="NZ_OBEI01000004.1"/>
</dbReference>
<evidence type="ECO:0000313" key="1">
    <source>
        <dbReference type="EMBL" id="SNZ08222.1"/>
    </source>
</evidence>
<accession>A0A285NFE1</accession>
<organism evidence="1 2">
    <name type="scientific">Persephonella hydrogeniphila</name>
    <dbReference type="NCBI Taxonomy" id="198703"/>
    <lineage>
        <taxon>Bacteria</taxon>
        <taxon>Pseudomonadati</taxon>
        <taxon>Aquificota</taxon>
        <taxon>Aquificia</taxon>
        <taxon>Aquificales</taxon>
        <taxon>Hydrogenothermaceae</taxon>
        <taxon>Persephonella</taxon>
    </lineage>
</organism>
<dbReference type="OrthoDB" id="9834587at2"/>
<dbReference type="Proteomes" id="UP000219036">
    <property type="component" value="Unassembled WGS sequence"/>
</dbReference>
<dbReference type="EMBL" id="OBEI01000004">
    <property type="protein sequence ID" value="SNZ08222.1"/>
    <property type="molecule type" value="Genomic_DNA"/>
</dbReference>
<proteinExistence type="predicted"/>
<protein>
    <submittedName>
        <fullName evidence="1">Uncharacterized protein</fullName>
    </submittedName>
</protein>
<dbReference type="AlphaFoldDB" id="A0A285NFE1"/>